<keyword evidence="8" id="KW-0492">Microsome</keyword>
<evidence type="ECO:0000256" key="4">
    <source>
        <dbReference type="ARBA" id="ARBA00010617"/>
    </source>
</evidence>
<dbReference type="AlphaFoldDB" id="A0A6V7HIN6"/>
<evidence type="ECO:0000256" key="2">
    <source>
        <dbReference type="ARBA" id="ARBA00004174"/>
    </source>
</evidence>
<dbReference type="Proteomes" id="UP000752696">
    <property type="component" value="Unassembled WGS sequence"/>
</dbReference>
<evidence type="ECO:0008006" key="17">
    <source>
        <dbReference type="Google" id="ProtNLM"/>
    </source>
</evidence>
<name>A0A6V7HIN6_9HYME</name>
<dbReference type="InterPro" id="IPR036396">
    <property type="entry name" value="Cyt_P450_sf"/>
</dbReference>
<keyword evidence="12 14" id="KW-0472">Membrane</keyword>
<comment type="caution">
    <text evidence="15">The sequence shown here is derived from an EMBL/GenBank/DDBJ whole genome shotgun (WGS) entry which is preliminary data.</text>
</comment>
<dbReference type="InterPro" id="IPR002401">
    <property type="entry name" value="Cyt_P450_E_grp-I"/>
</dbReference>
<evidence type="ECO:0000313" key="16">
    <source>
        <dbReference type="Proteomes" id="UP000752696"/>
    </source>
</evidence>
<reference evidence="15" key="1">
    <citation type="submission" date="2020-07" db="EMBL/GenBank/DDBJ databases">
        <authorList>
            <person name="Nazaruddin N."/>
        </authorList>
    </citation>
    <scope>NUCLEOTIDE SEQUENCE</scope>
</reference>
<dbReference type="InterPro" id="IPR001128">
    <property type="entry name" value="Cyt_P450"/>
</dbReference>
<evidence type="ECO:0000256" key="13">
    <source>
        <dbReference type="PIRSR" id="PIRSR602401-1"/>
    </source>
</evidence>
<dbReference type="SUPFAM" id="SSF48264">
    <property type="entry name" value="Cytochrome P450"/>
    <property type="match status" value="2"/>
</dbReference>
<feature type="transmembrane region" description="Helical" evidence="14">
    <location>
        <begin position="174"/>
        <end position="192"/>
    </location>
</feature>
<gene>
    <name evidence="15" type="ORF">MHI_LOCUS965934</name>
</gene>
<keyword evidence="9" id="KW-0560">Oxidoreductase</keyword>
<dbReference type="InterPro" id="IPR050476">
    <property type="entry name" value="Insect_CytP450_Detox"/>
</dbReference>
<dbReference type="FunFam" id="1.10.630.10:FF:000042">
    <property type="entry name" value="Cytochrome P450"/>
    <property type="match status" value="1"/>
</dbReference>
<keyword evidence="6 13" id="KW-0479">Metal-binding</keyword>
<dbReference type="InterPro" id="IPR017972">
    <property type="entry name" value="Cyt_P450_CS"/>
</dbReference>
<evidence type="ECO:0000256" key="7">
    <source>
        <dbReference type="ARBA" id="ARBA00022824"/>
    </source>
</evidence>
<comment type="cofactor">
    <cofactor evidence="1 13">
        <name>heme</name>
        <dbReference type="ChEBI" id="CHEBI:30413"/>
    </cofactor>
</comment>
<sequence>MAQGHGRSFRRSCFAHLDVRTTFTTGRSERTPDDEIRSEVLRMYPLLSMLTREVSEKYTFKGTKITIEKGTIVWIPAYGIQRDSNIYPDPDKFDPERFHEDAVASRHPMTYLSFGNGPRNCIGARFAYCQSKIGLATILRNYKVNVCEETKIPYESDPYLFLLTLRGANCNMDFYQLLFAVGAIFFAVYYYYTSVYNYWKNRGVPGPKPSILTGNIMGPLTPKTCLATSIKKWYDELKSEPFFGIYEGHTPVLVINDLELVRDVFIRDFSVFMDRGTKVFEKIEPLSQHLAFLEPEKWKPLRPRLSPVFTSGKLKEMFPLVTECAGNFENLLRKTADSGEPVECREMFAKFTTDVIGSCAFGINMNALEDETSEFRVMGKKLFDRSLKRIARECCRQFAPSLFKMIGGYLQTKEIDDFFIGLVRDTMNYREQNNVFRPDMIHMLMELKKHPEKIENVELTDSLLAAQAFVFFAAGFHTSSLTMEHVLYELAQHQDIQDKVRQEIRNVHNKSGGTLNYADIKDMKYLEKVFNETLRKYPIAPRLARVAMEDYTFKGTKLTISKGTKVVIPVYGFHYDPDIYPDPEKFDPERFNEEAVATRHPMSYLPFGSGPRNCIGARFAHYQSMVGLATILRNYKVDVCEKTMIPYELDPRIPILTPKRNIYLNDQDCSATSNKSAVFLFLVHTNRDLRCNQTHNCFIKVFGRFLQSEEINNFFINLVRSTMQYREKNNINRPDMINMLMELKKHSNRVNSIGE</sequence>
<evidence type="ECO:0000256" key="12">
    <source>
        <dbReference type="ARBA" id="ARBA00023136"/>
    </source>
</evidence>
<dbReference type="GO" id="GO:0016705">
    <property type="term" value="F:oxidoreductase activity, acting on paired donors, with incorporation or reduction of molecular oxygen"/>
    <property type="evidence" value="ECO:0007669"/>
    <property type="project" value="InterPro"/>
</dbReference>
<dbReference type="GO" id="GO:0005789">
    <property type="term" value="C:endoplasmic reticulum membrane"/>
    <property type="evidence" value="ECO:0007669"/>
    <property type="project" value="UniProtKB-SubCell"/>
</dbReference>
<evidence type="ECO:0000256" key="6">
    <source>
        <dbReference type="ARBA" id="ARBA00022723"/>
    </source>
</evidence>
<dbReference type="EMBL" id="CAJDYZ010012827">
    <property type="protein sequence ID" value="CAD1480809.1"/>
    <property type="molecule type" value="Genomic_DNA"/>
</dbReference>
<keyword evidence="10 13" id="KW-0408">Iron</keyword>
<dbReference type="Pfam" id="PF00067">
    <property type="entry name" value="p450"/>
    <property type="match status" value="2"/>
</dbReference>
<dbReference type="PRINTS" id="PR00463">
    <property type="entry name" value="EP450I"/>
</dbReference>
<dbReference type="CDD" id="cd11056">
    <property type="entry name" value="CYP6-like"/>
    <property type="match status" value="1"/>
</dbReference>
<proteinExistence type="inferred from homology"/>
<dbReference type="GO" id="GO:0005506">
    <property type="term" value="F:iron ion binding"/>
    <property type="evidence" value="ECO:0007669"/>
    <property type="project" value="InterPro"/>
</dbReference>
<evidence type="ECO:0000256" key="10">
    <source>
        <dbReference type="ARBA" id="ARBA00023004"/>
    </source>
</evidence>
<dbReference type="OrthoDB" id="7574487at2759"/>
<dbReference type="PRINTS" id="PR00385">
    <property type="entry name" value="P450"/>
</dbReference>
<dbReference type="GO" id="GO:0020037">
    <property type="term" value="F:heme binding"/>
    <property type="evidence" value="ECO:0007669"/>
    <property type="project" value="InterPro"/>
</dbReference>
<evidence type="ECO:0000256" key="5">
    <source>
        <dbReference type="ARBA" id="ARBA00022617"/>
    </source>
</evidence>
<dbReference type="PROSITE" id="PS00086">
    <property type="entry name" value="CYTOCHROME_P450"/>
    <property type="match status" value="2"/>
</dbReference>
<keyword evidence="16" id="KW-1185">Reference proteome</keyword>
<evidence type="ECO:0000256" key="9">
    <source>
        <dbReference type="ARBA" id="ARBA00023002"/>
    </source>
</evidence>
<dbReference type="GO" id="GO:0004497">
    <property type="term" value="F:monooxygenase activity"/>
    <property type="evidence" value="ECO:0007669"/>
    <property type="project" value="UniProtKB-KW"/>
</dbReference>
<comment type="similarity">
    <text evidence="4">Belongs to the cytochrome P450 family.</text>
</comment>
<evidence type="ECO:0000256" key="14">
    <source>
        <dbReference type="SAM" id="Phobius"/>
    </source>
</evidence>
<organism evidence="15 16">
    <name type="scientific">Heterotrigona itama</name>
    <dbReference type="NCBI Taxonomy" id="395501"/>
    <lineage>
        <taxon>Eukaryota</taxon>
        <taxon>Metazoa</taxon>
        <taxon>Ecdysozoa</taxon>
        <taxon>Arthropoda</taxon>
        <taxon>Hexapoda</taxon>
        <taxon>Insecta</taxon>
        <taxon>Pterygota</taxon>
        <taxon>Neoptera</taxon>
        <taxon>Endopterygota</taxon>
        <taxon>Hymenoptera</taxon>
        <taxon>Apocrita</taxon>
        <taxon>Aculeata</taxon>
        <taxon>Apoidea</taxon>
        <taxon>Anthophila</taxon>
        <taxon>Apidae</taxon>
        <taxon>Heterotrigona</taxon>
    </lineage>
</organism>
<keyword evidence="7" id="KW-0256">Endoplasmic reticulum</keyword>
<evidence type="ECO:0000256" key="1">
    <source>
        <dbReference type="ARBA" id="ARBA00001971"/>
    </source>
</evidence>
<keyword evidence="14" id="KW-0812">Transmembrane</keyword>
<keyword evidence="5 13" id="KW-0349">Heme</keyword>
<dbReference type="Gene3D" id="1.10.630.10">
    <property type="entry name" value="Cytochrome P450"/>
    <property type="match status" value="2"/>
</dbReference>
<evidence type="ECO:0000256" key="8">
    <source>
        <dbReference type="ARBA" id="ARBA00022848"/>
    </source>
</evidence>
<dbReference type="PANTHER" id="PTHR24292:SF54">
    <property type="entry name" value="CYP9F3-RELATED"/>
    <property type="match status" value="1"/>
</dbReference>
<evidence type="ECO:0000256" key="11">
    <source>
        <dbReference type="ARBA" id="ARBA00023033"/>
    </source>
</evidence>
<comment type="subcellular location">
    <subcellularLocation>
        <location evidence="3">Endoplasmic reticulum membrane</location>
        <topology evidence="3">Peripheral membrane protein</topology>
    </subcellularLocation>
    <subcellularLocation>
        <location evidence="2">Microsome membrane</location>
        <topology evidence="2">Peripheral membrane protein</topology>
    </subcellularLocation>
</comment>
<dbReference type="PANTHER" id="PTHR24292">
    <property type="entry name" value="CYTOCHROME P450"/>
    <property type="match status" value="1"/>
</dbReference>
<protein>
    <recommendedName>
        <fullName evidence="17">Cytochrome P450</fullName>
    </recommendedName>
</protein>
<evidence type="ECO:0000313" key="15">
    <source>
        <dbReference type="EMBL" id="CAD1480809.1"/>
    </source>
</evidence>
<keyword evidence="14" id="KW-1133">Transmembrane helix</keyword>
<evidence type="ECO:0000256" key="3">
    <source>
        <dbReference type="ARBA" id="ARBA00004406"/>
    </source>
</evidence>
<feature type="binding site" description="axial binding residue" evidence="13">
    <location>
        <position position="614"/>
    </location>
    <ligand>
        <name>heme</name>
        <dbReference type="ChEBI" id="CHEBI:30413"/>
    </ligand>
    <ligandPart>
        <name>Fe</name>
        <dbReference type="ChEBI" id="CHEBI:18248"/>
    </ligandPart>
</feature>
<accession>A0A6V7HIN6</accession>
<keyword evidence="11" id="KW-0503">Monooxygenase</keyword>